<proteinExistence type="predicted"/>
<dbReference type="AlphaFoldDB" id="C7G015"/>
<dbReference type="EMBL" id="AAFI02000035">
    <property type="protein sequence ID" value="EEU04105.1"/>
    <property type="molecule type" value="Genomic_DNA"/>
</dbReference>
<dbReference type="dictyBase" id="DDB_G0302676"/>
<comment type="caution">
    <text evidence="2">The sequence shown here is derived from an EMBL/GenBank/DDBJ whole genome shotgun (WGS) entry which is preliminary data.</text>
</comment>
<evidence type="ECO:0000313" key="2">
    <source>
        <dbReference type="EMBL" id="EEU04105.1"/>
    </source>
</evidence>
<protein>
    <submittedName>
        <fullName evidence="2">Uncharacterized protein</fullName>
    </submittedName>
</protein>
<dbReference type="HOGENOM" id="CLU_132340_0_0_1"/>
<sequence length="173" mass="19936">MSEQLNTTTTTNTETQIEETNQNTPSSLGEIVSDKKNGGEFDDVIERNVVVWMKDQLNKEKRRINRMGSKSIPVDVKNAGIIKEENGVILNRMELNTNFDFDKVSQIMVSESTECPVKKGYHYITVLLFANNPTPLIVPYIYLNDTQNKLTDWLFINNQFSRSRHTINEYKDV</sequence>
<accession>C7G015</accession>
<dbReference type="eggNOG" id="ENOG502S8SI">
    <property type="taxonomic scope" value="Eukaryota"/>
</dbReference>
<keyword evidence="3" id="KW-1185">Reference proteome</keyword>
<feature type="compositionally biased region" description="Low complexity" evidence="1">
    <location>
        <begin position="1"/>
        <end position="24"/>
    </location>
</feature>
<dbReference type="OMA" id="KRWIFIN"/>
<dbReference type="PaxDb" id="44689-DDB0302677"/>
<evidence type="ECO:0000256" key="1">
    <source>
        <dbReference type="SAM" id="MobiDB-lite"/>
    </source>
</evidence>
<dbReference type="KEGG" id="ddi:DDB_G0302676"/>
<name>C7G015_DICDI</name>
<evidence type="ECO:0000313" key="3">
    <source>
        <dbReference type="Proteomes" id="UP000002195"/>
    </source>
</evidence>
<dbReference type="VEuPathDB" id="AmoebaDB:DDB_G0302676"/>
<gene>
    <name evidence="2" type="ORF">DDB_G0302676</name>
</gene>
<reference evidence="2 3" key="1">
    <citation type="journal article" date="2005" name="Nature">
        <title>The genome of the social amoeba Dictyostelium discoideum.</title>
        <authorList>
            <consortium name="The Dictyostelium discoideum Sequencing Consortium"/>
            <person name="Eichinger L."/>
            <person name="Pachebat J.A."/>
            <person name="Glockner G."/>
            <person name="Rajandream M.A."/>
            <person name="Sucgang R."/>
            <person name="Berriman M."/>
            <person name="Song J."/>
            <person name="Olsen R."/>
            <person name="Szafranski K."/>
            <person name="Xu Q."/>
            <person name="Tunggal B."/>
            <person name="Kummerfeld S."/>
            <person name="Madera M."/>
            <person name="Konfortov B.A."/>
            <person name="Rivero F."/>
            <person name="Bankier A.T."/>
            <person name="Lehmann R."/>
            <person name="Hamlin N."/>
            <person name="Davies R."/>
            <person name="Gaudet P."/>
            <person name="Fey P."/>
            <person name="Pilcher K."/>
            <person name="Chen G."/>
            <person name="Saunders D."/>
            <person name="Sodergren E."/>
            <person name="Davis P."/>
            <person name="Kerhornou A."/>
            <person name="Nie X."/>
            <person name="Hall N."/>
            <person name="Anjard C."/>
            <person name="Hemphill L."/>
            <person name="Bason N."/>
            <person name="Farbrother P."/>
            <person name="Desany B."/>
            <person name="Just E."/>
            <person name="Morio T."/>
            <person name="Rost R."/>
            <person name="Churcher C."/>
            <person name="Cooper J."/>
            <person name="Haydock S."/>
            <person name="van Driessche N."/>
            <person name="Cronin A."/>
            <person name="Goodhead I."/>
            <person name="Muzny D."/>
            <person name="Mourier T."/>
            <person name="Pain A."/>
            <person name="Lu M."/>
            <person name="Harper D."/>
            <person name="Lindsay R."/>
            <person name="Hauser H."/>
            <person name="James K."/>
            <person name="Quiles M."/>
            <person name="Madan Babu M."/>
            <person name="Saito T."/>
            <person name="Buchrieser C."/>
            <person name="Wardroper A."/>
            <person name="Felder M."/>
            <person name="Thangavelu M."/>
            <person name="Johnson D."/>
            <person name="Knights A."/>
            <person name="Loulseged H."/>
            <person name="Mungall K."/>
            <person name="Oliver K."/>
            <person name="Price C."/>
            <person name="Quail M.A."/>
            <person name="Urushihara H."/>
            <person name="Hernandez J."/>
            <person name="Rabbinowitsch E."/>
            <person name="Steffen D."/>
            <person name="Sanders M."/>
            <person name="Ma J."/>
            <person name="Kohara Y."/>
            <person name="Sharp S."/>
            <person name="Simmonds M."/>
            <person name="Spiegler S."/>
            <person name="Tivey A."/>
            <person name="Sugano S."/>
            <person name="White B."/>
            <person name="Walker D."/>
            <person name="Woodward J."/>
            <person name="Winckler T."/>
            <person name="Tanaka Y."/>
            <person name="Shaulsky G."/>
            <person name="Schleicher M."/>
            <person name="Weinstock G."/>
            <person name="Rosenthal A."/>
            <person name="Cox E.C."/>
            <person name="Chisholm R.L."/>
            <person name="Gibbs R."/>
            <person name="Loomis W.F."/>
            <person name="Platzer M."/>
            <person name="Kay R.R."/>
            <person name="Williams J."/>
            <person name="Dear P.H."/>
            <person name="Noegel A.A."/>
            <person name="Barrell B."/>
            <person name="Kuspa A."/>
        </authorList>
    </citation>
    <scope>NUCLEOTIDE SEQUENCE [LARGE SCALE GENOMIC DNA]</scope>
    <source>
        <strain evidence="2 3">AX4</strain>
    </source>
</reference>
<feature type="region of interest" description="Disordered" evidence="1">
    <location>
        <begin position="1"/>
        <end position="35"/>
    </location>
</feature>
<dbReference type="Proteomes" id="UP000002195">
    <property type="component" value="Unassembled WGS sequence"/>
</dbReference>
<dbReference type="RefSeq" id="XP_002649157.1">
    <property type="nucleotide sequence ID" value="XM_002649111.1"/>
</dbReference>
<organism evidence="2 3">
    <name type="scientific">Dictyostelium discoideum</name>
    <name type="common">Social amoeba</name>
    <dbReference type="NCBI Taxonomy" id="44689"/>
    <lineage>
        <taxon>Eukaryota</taxon>
        <taxon>Amoebozoa</taxon>
        <taxon>Evosea</taxon>
        <taxon>Eumycetozoa</taxon>
        <taxon>Dictyostelia</taxon>
        <taxon>Dictyosteliales</taxon>
        <taxon>Dictyosteliaceae</taxon>
        <taxon>Dictyostelium</taxon>
    </lineage>
</organism>
<dbReference type="InParanoid" id="C7G015"/>
<dbReference type="GeneID" id="8622339"/>